<proteinExistence type="predicted"/>
<dbReference type="InterPro" id="IPR051461">
    <property type="entry name" value="UPF0750_membrane"/>
</dbReference>
<comment type="caution">
    <text evidence="8">The sequence shown here is derived from an EMBL/GenBank/DDBJ whole genome shotgun (WGS) entry which is preliminary data.</text>
</comment>
<dbReference type="InterPro" id="IPR019264">
    <property type="entry name" value="DUF2179"/>
</dbReference>
<dbReference type="CDD" id="cd16380">
    <property type="entry name" value="YitT_C"/>
    <property type="match status" value="1"/>
</dbReference>
<dbReference type="PIRSF" id="PIRSF006483">
    <property type="entry name" value="Membrane_protein_YitT"/>
    <property type="match status" value="1"/>
</dbReference>
<evidence type="ECO:0000256" key="2">
    <source>
        <dbReference type="ARBA" id="ARBA00022475"/>
    </source>
</evidence>
<comment type="subcellular location">
    <subcellularLocation>
        <location evidence="1">Cell membrane</location>
        <topology evidence="1">Multi-pass membrane protein</topology>
    </subcellularLocation>
</comment>
<gene>
    <name evidence="8" type="ORF">H8S07_07140</name>
</gene>
<dbReference type="Proteomes" id="UP000647235">
    <property type="component" value="Unassembled WGS sequence"/>
</dbReference>
<accession>A0ABR7EV13</accession>
<dbReference type="InterPro" id="IPR015867">
    <property type="entry name" value="N-reg_PII/ATP_PRibTrfase_C"/>
</dbReference>
<evidence type="ECO:0000256" key="3">
    <source>
        <dbReference type="ARBA" id="ARBA00022692"/>
    </source>
</evidence>
<organism evidence="8 9">
    <name type="scientific">Dorea hominis</name>
    <dbReference type="NCBI Taxonomy" id="2763040"/>
    <lineage>
        <taxon>Bacteria</taxon>
        <taxon>Bacillati</taxon>
        <taxon>Bacillota</taxon>
        <taxon>Clostridia</taxon>
        <taxon>Lachnospirales</taxon>
        <taxon>Lachnospiraceae</taxon>
        <taxon>Dorea</taxon>
    </lineage>
</organism>
<name>A0ABR7EV13_9FIRM</name>
<evidence type="ECO:0000256" key="1">
    <source>
        <dbReference type="ARBA" id="ARBA00004651"/>
    </source>
</evidence>
<keyword evidence="4 6" id="KW-1133">Transmembrane helix</keyword>
<feature type="transmembrane region" description="Helical" evidence="6">
    <location>
        <begin position="53"/>
        <end position="77"/>
    </location>
</feature>
<evidence type="ECO:0000313" key="9">
    <source>
        <dbReference type="Proteomes" id="UP000647235"/>
    </source>
</evidence>
<dbReference type="EMBL" id="JACOOY010000007">
    <property type="protein sequence ID" value="MBC5665053.1"/>
    <property type="molecule type" value="Genomic_DNA"/>
</dbReference>
<feature type="transmembrane region" description="Helical" evidence="6">
    <location>
        <begin position="12"/>
        <end position="33"/>
    </location>
</feature>
<keyword evidence="5 6" id="KW-0472">Membrane</keyword>
<reference evidence="8 9" key="1">
    <citation type="submission" date="2020-08" db="EMBL/GenBank/DDBJ databases">
        <title>Genome public.</title>
        <authorList>
            <person name="Liu C."/>
            <person name="Sun Q."/>
        </authorList>
    </citation>
    <scope>NUCLEOTIDE SEQUENCE [LARGE SCALE GENOMIC DNA]</scope>
    <source>
        <strain evidence="8 9">NSJ-36</strain>
    </source>
</reference>
<evidence type="ECO:0000256" key="4">
    <source>
        <dbReference type="ARBA" id="ARBA00022989"/>
    </source>
</evidence>
<dbReference type="PANTHER" id="PTHR33545">
    <property type="entry name" value="UPF0750 MEMBRANE PROTEIN YITT-RELATED"/>
    <property type="match status" value="1"/>
</dbReference>
<feature type="transmembrane region" description="Helical" evidence="6">
    <location>
        <begin position="112"/>
        <end position="134"/>
    </location>
</feature>
<keyword evidence="9" id="KW-1185">Reference proteome</keyword>
<dbReference type="Gene3D" id="3.30.70.120">
    <property type="match status" value="1"/>
</dbReference>
<evidence type="ECO:0000256" key="5">
    <source>
        <dbReference type="ARBA" id="ARBA00023136"/>
    </source>
</evidence>
<dbReference type="InterPro" id="IPR003740">
    <property type="entry name" value="YitT"/>
</dbReference>
<feature type="transmembrane region" description="Helical" evidence="6">
    <location>
        <begin position="155"/>
        <end position="175"/>
    </location>
</feature>
<evidence type="ECO:0000256" key="6">
    <source>
        <dbReference type="SAM" id="Phobius"/>
    </source>
</evidence>
<feature type="transmembrane region" description="Helical" evidence="6">
    <location>
        <begin position="84"/>
        <end position="106"/>
    </location>
</feature>
<keyword evidence="2" id="KW-1003">Cell membrane</keyword>
<keyword evidence="3 6" id="KW-0812">Transmembrane</keyword>
<sequence length="286" mass="31678">MKFEAKKDLKRIVVVCFAALMMALNIKTFVRAGGLYPGGATGLTLLVQRSAKLFFHIAIPYTLVNVLLNAVPIYIGFRFIGKKFTLYSCLMIVLTSVLTDMLPGYAITYDTLLISIFGGMINGLAISLCLAVNATSGGTDFIAIYLSDKKGIDSWNMVLGLNVIILAAAGVLFGWDKALYSIIFQYASTQVLHELYKKYQQNTVLVVTNHARDVYEAIARVCNHSATIMEGEGSYEHRERKVVYSVISSAEIKKVMKAIKEADPHAFVNVMKTEQLSGRFYQKPTD</sequence>
<feature type="domain" description="DUF2179" evidence="7">
    <location>
        <begin position="224"/>
        <end position="278"/>
    </location>
</feature>
<dbReference type="Pfam" id="PF10035">
    <property type="entry name" value="DUF2179"/>
    <property type="match status" value="1"/>
</dbReference>
<dbReference type="RefSeq" id="WP_118287711.1">
    <property type="nucleotide sequence ID" value="NZ_JACOOY010000007.1"/>
</dbReference>
<dbReference type="Pfam" id="PF02588">
    <property type="entry name" value="YitT_membrane"/>
    <property type="match status" value="1"/>
</dbReference>
<dbReference type="PANTHER" id="PTHR33545:SF5">
    <property type="entry name" value="UPF0750 MEMBRANE PROTEIN YITT"/>
    <property type="match status" value="1"/>
</dbReference>
<protein>
    <submittedName>
        <fullName evidence="8">YitT family protein</fullName>
    </submittedName>
</protein>
<evidence type="ECO:0000259" key="7">
    <source>
        <dbReference type="Pfam" id="PF10035"/>
    </source>
</evidence>
<evidence type="ECO:0000313" key="8">
    <source>
        <dbReference type="EMBL" id="MBC5665053.1"/>
    </source>
</evidence>